<dbReference type="Pfam" id="PF13302">
    <property type="entry name" value="Acetyltransf_3"/>
    <property type="match status" value="1"/>
</dbReference>
<dbReference type="PROSITE" id="PS51186">
    <property type="entry name" value="GNAT"/>
    <property type="match status" value="1"/>
</dbReference>
<dbReference type="InterPro" id="IPR051531">
    <property type="entry name" value="N-acetyltransferase"/>
</dbReference>
<evidence type="ECO:0000313" key="2">
    <source>
        <dbReference type="EMBL" id="SVD27054.1"/>
    </source>
</evidence>
<dbReference type="InterPro" id="IPR000182">
    <property type="entry name" value="GNAT_dom"/>
</dbReference>
<proteinExistence type="predicted"/>
<dbReference type="PANTHER" id="PTHR43792:SF1">
    <property type="entry name" value="N-ACETYLTRANSFERASE DOMAIN-CONTAINING PROTEIN"/>
    <property type="match status" value="1"/>
</dbReference>
<dbReference type="GO" id="GO:0016747">
    <property type="term" value="F:acyltransferase activity, transferring groups other than amino-acyl groups"/>
    <property type="evidence" value="ECO:0007669"/>
    <property type="project" value="InterPro"/>
</dbReference>
<dbReference type="InterPro" id="IPR016181">
    <property type="entry name" value="Acyl_CoA_acyltransferase"/>
</dbReference>
<organism evidence="2">
    <name type="scientific">marine metagenome</name>
    <dbReference type="NCBI Taxonomy" id="408172"/>
    <lineage>
        <taxon>unclassified sequences</taxon>
        <taxon>metagenomes</taxon>
        <taxon>ecological metagenomes</taxon>
    </lineage>
</organism>
<evidence type="ECO:0000259" key="1">
    <source>
        <dbReference type="PROSITE" id="PS51186"/>
    </source>
</evidence>
<feature type="non-terminal residue" evidence="2">
    <location>
        <position position="1"/>
    </location>
</feature>
<dbReference type="SUPFAM" id="SSF55729">
    <property type="entry name" value="Acyl-CoA N-acyltransferases (Nat)"/>
    <property type="match status" value="1"/>
</dbReference>
<protein>
    <recommendedName>
        <fullName evidence="1">N-acetyltransferase domain-containing protein</fullName>
    </recommendedName>
</protein>
<dbReference type="Gene3D" id="3.40.630.30">
    <property type="match status" value="1"/>
</dbReference>
<feature type="domain" description="N-acetyltransferase" evidence="1">
    <location>
        <begin position="11"/>
        <end position="167"/>
    </location>
</feature>
<dbReference type="EMBL" id="UINC01140101">
    <property type="protein sequence ID" value="SVD27054.1"/>
    <property type="molecule type" value="Genomic_DNA"/>
</dbReference>
<name>A0A382TYB1_9ZZZZ</name>
<dbReference type="PANTHER" id="PTHR43792">
    <property type="entry name" value="GNAT FAMILY, PUTATIVE (AFU_ORTHOLOGUE AFUA_3G00765)-RELATED-RELATED"/>
    <property type="match status" value="1"/>
</dbReference>
<gene>
    <name evidence="2" type="ORF">METZ01_LOCUS379908</name>
</gene>
<sequence>VKPINLETSRLLLRPYSANDRGQFLALNCDPEVRCHMNGPLTRQTADKRFNHVLTGQTDGRGASWAIIEKGTGAHIGHAFLELSDSHPFHELGFLFFKSFWGRGYGTETALRLVEYCLRDAGLPGLSASVDCDHAPSIRVLEKVGLKRERVAVDDHGPFFIYSIKRKLEA</sequence>
<accession>A0A382TYB1</accession>
<reference evidence="2" key="1">
    <citation type="submission" date="2018-05" db="EMBL/GenBank/DDBJ databases">
        <authorList>
            <person name="Lanie J.A."/>
            <person name="Ng W.-L."/>
            <person name="Kazmierczak K.M."/>
            <person name="Andrzejewski T.M."/>
            <person name="Davidsen T.M."/>
            <person name="Wayne K.J."/>
            <person name="Tettelin H."/>
            <person name="Glass J.I."/>
            <person name="Rusch D."/>
            <person name="Podicherti R."/>
            <person name="Tsui H.-C.T."/>
            <person name="Winkler M.E."/>
        </authorList>
    </citation>
    <scope>NUCLEOTIDE SEQUENCE</scope>
</reference>
<dbReference type="AlphaFoldDB" id="A0A382TYB1"/>